<dbReference type="OrthoDB" id="3035232at2"/>
<evidence type="ECO:0000313" key="2">
    <source>
        <dbReference type="EMBL" id="QCY70298.1"/>
    </source>
</evidence>
<name>A0A5B7X6C2_9FLAO</name>
<dbReference type="InterPro" id="IPR005094">
    <property type="entry name" value="Endonuclease_MobA/VirD2"/>
</dbReference>
<sequence length="288" mass="32788">MIGKGHSISRTGASIAYGWNQEKEAEVVLKEYLAGDTPVEITEEFKIIQSQNQRCTNNTLSFIVSPTVEDGKNMSRKDLGEIAQKFLQEMKLTNHQVIAFVHRDKQHTHIHIYANRISLTGEVYKDNFIGKRSQLAADNVAKELGLTRVREVQRERLQELNGIRQEIRKIHEKVLGSRPKSLNAYIRLMQDHKVKMIPIINKSHQLQGFRFEFKGVNLKASEVHRNMSGNRLIAEILQNRSWSRSIEAPKSLQILDKTVQLSASLTTKIGKELIKGVIKRALDTGIGM</sequence>
<protein>
    <submittedName>
        <fullName evidence="2">Mobilization protein</fullName>
    </submittedName>
</protein>
<evidence type="ECO:0000313" key="3">
    <source>
        <dbReference type="Proteomes" id="UP000309016"/>
    </source>
</evidence>
<dbReference type="KEGG" id="afla:FHG64_13290"/>
<proteinExistence type="predicted"/>
<dbReference type="Proteomes" id="UP000309016">
    <property type="component" value="Chromosome"/>
</dbReference>
<accession>A0A5B7X6C2</accession>
<keyword evidence="3" id="KW-1185">Reference proteome</keyword>
<gene>
    <name evidence="2" type="ORF">FHG64_13290</name>
</gene>
<feature type="domain" description="MobA/VirD2-like nuclease" evidence="1">
    <location>
        <begin position="17"/>
        <end position="146"/>
    </location>
</feature>
<dbReference type="Pfam" id="PF03432">
    <property type="entry name" value="Relaxase"/>
    <property type="match status" value="1"/>
</dbReference>
<evidence type="ECO:0000259" key="1">
    <source>
        <dbReference type="Pfam" id="PF03432"/>
    </source>
</evidence>
<dbReference type="RefSeq" id="WP_139066860.1">
    <property type="nucleotide sequence ID" value="NZ_CP040812.1"/>
</dbReference>
<dbReference type="AlphaFoldDB" id="A0A5B7X6C2"/>
<dbReference type="EMBL" id="CP040812">
    <property type="protein sequence ID" value="QCY70298.1"/>
    <property type="molecule type" value="Genomic_DNA"/>
</dbReference>
<reference evidence="2 3" key="1">
    <citation type="submission" date="2019-06" db="EMBL/GenBank/DDBJ databases">
        <title>Complete genome sequence of Antarcticibacterium flavum KCTC 52984T from an Antarctic marine sediment.</title>
        <authorList>
            <person name="Lee Y.M."/>
            <person name="Shin S.C."/>
        </authorList>
    </citation>
    <scope>NUCLEOTIDE SEQUENCE [LARGE SCALE GENOMIC DNA]</scope>
    <source>
        <strain evidence="2 3">KCTC 52984</strain>
    </source>
</reference>
<organism evidence="2 3">
    <name type="scientific">Antarcticibacterium flavum</name>
    <dbReference type="NCBI Taxonomy" id="2058175"/>
    <lineage>
        <taxon>Bacteria</taxon>
        <taxon>Pseudomonadati</taxon>
        <taxon>Bacteroidota</taxon>
        <taxon>Flavobacteriia</taxon>
        <taxon>Flavobacteriales</taxon>
        <taxon>Flavobacteriaceae</taxon>
        <taxon>Antarcticibacterium</taxon>
    </lineage>
</organism>